<proteinExistence type="predicted"/>
<accession>A0A2P2PAV7</accession>
<organism evidence="1">
    <name type="scientific">Rhizophora mucronata</name>
    <name type="common">Asiatic mangrove</name>
    <dbReference type="NCBI Taxonomy" id="61149"/>
    <lineage>
        <taxon>Eukaryota</taxon>
        <taxon>Viridiplantae</taxon>
        <taxon>Streptophyta</taxon>
        <taxon>Embryophyta</taxon>
        <taxon>Tracheophyta</taxon>
        <taxon>Spermatophyta</taxon>
        <taxon>Magnoliopsida</taxon>
        <taxon>eudicotyledons</taxon>
        <taxon>Gunneridae</taxon>
        <taxon>Pentapetalae</taxon>
        <taxon>rosids</taxon>
        <taxon>fabids</taxon>
        <taxon>Malpighiales</taxon>
        <taxon>Rhizophoraceae</taxon>
        <taxon>Rhizophora</taxon>
    </lineage>
</organism>
<name>A0A2P2PAV7_RHIMU</name>
<evidence type="ECO:0000313" key="1">
    <source>
        <dbReference type="EMBL" id="MBX51773.1"/>
    </source>
</evidence>
<dbReference type="EMBL" id="GGEC01071289">
    <property type="protein sequence ID" value="MBX51773.1"/>
    <property type="molecule type" value="Transcribed_RNA"/>
</dbReference>
<protein>
    <submittedName>
        <fullName evidence="1">Uncharacterized protein</fullName>
    </submittedName>
</protein>
<dbReference type="AlphaFoldDB" id="A0A2P2PAV7"/>
<sequence>MKNTKCKIKAIEIRFHTSIKKRKKKKHLIVSTESYHRRFQLNKLRFQEHSENIEELNP</sequence>
<reference evidence="1" key="1">
    <citation type="submission" date="2018-02" db="EMBL/GenBank/DDBJ databases">
        <title>Rhizophora mucronata_Transcriptome.</title>
        <authorList>
            <person name="Meera S.P."/>
            <person name="Sreeshan A."/>
            <person name="Augustine A."/>
        </authorList>
    </citation>
    <scope>NUCLEOTIDE SEQUENCE</scope>
    <source>
        <tissue evidence="1">Leaf</tissue>
    </source>
</reference>